<gene>
    <name evidence="1" type="ORF">SISNIDRAFT_450362</name>
</gene>
<accession>A0A164Y7F0</accession>
<dbReference type="PANTHER" id="PTHR38115">
    <property type="entry name" value="LIPOCALIN-LIKE DOMAIN-CONTAINING PROTEIN"/>
    <property type="match status" value="1"/>
</dbReference>
<sequence length="192" mass="21545">MAAPATVTTKNFSGRYTLNKTRSDSVEAILALQNVAWATRKVISLATVTLDVSHYTDESGVEHIDVVQTLTGGIKGTTEIRILDWTDRPHEDHIFSAVQSKSRRLPLSEVEDTFLKSGWEPEVEADGVVQNLVVSDKAKNKNDWIVDMIWGFEKVDGQRYYTRRMKTSASGVKDVLQSKLIYDYTGPVPKKK</sequence>
<reference evidence="1 2" key="1">
    <citation type="journal article" date="2016" name="Mol. Biol. Evol.">
        <title>Comparative Genomics of Early-Diverging Mushroom-Forming Fungi Provides Insights into the Origins of Lignocellulose Decay Capabilities.</title>
        <authorList>
            <person name="Nagy L.G."/>
            <person name="Riley R."/>
            <person name="Tritt A."/>
            <person name="Adam C."/>
            <person name="Daum C."/>
            <person name="Floudas D."/>
            <person name="Sun H."/>
            <person name="Yadav J.S."/>
            <person name="Pangilinan J."/>
            <person name="Larsson K.H."/>
            <person name="Matsuura K."/>
            <person name="Barry K."/>
            <person name="Labutti K."/>
            <person name="Kuo R."/>
            <person name="Ohm R.A."/>
            <person name="Bhattacharya S.S."/>
            <person name="Shirouzu T."/>
            <person name="Yoshinaga Y."/>
            <person name="Martin F.M."/>
            <person name="Grigoriev I.V."/>
            <person name="Hibbett D.S."/>
        </authorList>
    </citation>
    <scope>NUCLEOTIDE SEQUENCE [LARGE SCALE GENOMIC DNA]</scope>
    <source>
        <strain evidence="1 2">HHB9708</strain>
    </source>
</reference>
<protein>
    <submittedName>
        <fullName evidence="1">Uncharacterized protein</fullName>
    </submittedName>
</protein>
<name>A0A164Y7F0_9AGAM</name>
<dbReference type="InterPro" id="IPR012674">
    <property type="entry name" value="Calycin"/>
</dbReference>
<evidence type="ECO:0000313" key="2">
    <source>
        <dbReference type="Proteomes" id="UP000076722"/>
    </source>
</evidence>
<dbReference type="PANTHER" id="PTHR38115:SF1">
    <property type="entry name" value="LIPOCALIN-LIKE DOMAIN-CONTAINING PROTEIN"/>
    <property type="match status" value="1"/>
</dbReference>
<dbReference type="AlphaFoldDB" id="A0A164Y7F0"/>
<keyword evidence="2" id="KW-1185">Reference proteome</keyword>
<evidence type="ECO:0000313" key="1">
    <source>
        <dbReference type="EMBL" id="KZS96652.1"/>
    </source>
</evidence>
<organism evidence="1 2">
    <name type="scientific">Sistotremastrum niveocremeum HHB9708</name>
    <dbReference type="NCBI Taxonomy" id="1314777"/>
    <lineage>
        <taxon>Eukaryota</taxon>
        <taxon>Fungi</taxon>
        <taxon>Dikarya</taxon>
        <taxon>Basidiomycota</taxon>
        <taxon>Agaricomycotina</taxon>
        <taxon>Agaricomycetes</taxon>
        <taxon>Sistotremastrales</taxon>
        <taxon>Sistotremastraceae</taxon>
        <taxon>Sertulicium</taxon>
        <taxon>Sertulicium niveocremeum</taxon>
    </lineage>
</organism>
<dbReference type="EMBL" id="KV419398">
    <property type="protein sequence ID" value="KZS96652.1"/>
    <property type="molecule type" value="Genomic_DNA"/>
</dbReference>
<proteinExistence type="predicted"/>
<dbReference type="InterPro" id="IPR053037">
    <property type="entry name" value="Pericyclase_pydY-like"/>
</dbReference>
<dbReference type="Gene3D" id="2.40.128.20">
    <property type="match status" value="1"/>
</dbReference>
<dbReference type="OrthoDB" id="425354at2759"/>
<dbReference type="Proteomes" id="UP000076722">
    <property type="component" value="Unassembled WGS sequence"/>
</dbReference>